<feature type="domain" description="SHOCT" evidence="2">
    <location>
        <begin position="75"/>
        <end position="100"/>
    </location>
</feature>
<reference evidence="3" key="2">
    <citation type="submission" date="2024-10" db="UniProtKB">
        <authorList>
            <consortium name="EnsemblProtists"/>
        </authorList>
    </citation>
    <scope>IDENTIFICATION</scope>
</reference>
<evidence type="ECO:0000313" key="3">
    <source>
        <dbReference type="EnsemblProtists" id="EOD37580"/>
    </source>
</evidence>
<evidence type="ECO:0000256" key="1">
    <source>
        <dbReference type="SAM" id="MobiDB-lite"/>
    </source>
</evidence>
<organism evidence="3 4">
    <name type="scientific">Emiliania huxleyi (strain CCMP1516)</name>
    <dbReference type="NCBI Taxonomy" id="280463"/>
    <lineage>
        <taxon>Eukaryota</taxon>
        <taxon>Haptista</taxon>
        <taxon>Haptophyta</taxon>
        <taxon>Prymnesiophyceae</taxon>
        <taxon>Isochrysidales</taxon>
        <taxon>Noelaerhabdaceae</taxon>
        <taxon>Emiliania</taxon>
    </lineage>
</organism>
<evidence type="ECO:0000313" key="4">
    <source>
        <dbReference type="Proteomes" id="UP000013827"/>
    </source>
</evidence>
<dbReference type="Pfam" id="PF09851">
    <property type="entry name" value="SHOCT"/>
    <property type="match status" value="1"/>
</dbReference>
<reference evidence="4" key="1">
    <citation type="journal article" date="2013" name="Nature">
        <title>Pan genome of the phytoplankton Emiliania underpins its global distribution.</title>
        <authorList>
            <person name="Read B.A."/>
            <person name="Kegel J."/>
            <person name="Klute M.J."/>
            <person name="Kuo A."/>
            <person name="Lefebvre S.C."/>
            <person name="Maumus F."/>
            <person name="Mayer C."/>
            <person name="Miller J."/>
            <person name="Monier A."/>
            <person name="Salamov A."/>
            <person name="Young J."/>
            <person name="Aguilar M."/>
            <person name="Claverie J.M."/>
            <person name="Frickenhaus S."/>
            <person name="Gonzalez K."/>
            <person name="Herman E.K."/>
            <person name="Lin Y.C."/>
            <person name="Napier J."/>
            <person name="Ogata H."/>
            <person name="Sarno A.F."/>
            <person name="Shmutz J."/>
            <person name="Schroeder D."/>
            <person name="de Vargas C."/>
            <person name="Verret F."/>
            <person name="von Dassow P."/>
            <person name="Valentin K."/>
            <person name="Van de Peer Y."/>
            <person name="Wheeler G."/>
            <person name="Dacks J.B."/>
            <person name="Delwiche C.F."/>
            <person name="Dyhrman S.T."/>
            <person name="Glockner G."/>
            <person name="John U."/>
            <person name="Richards T."/>
            <person name="Worden A.Z."/>
            <person name="Zhang X."/>
            <person name="Grigoriev I.V."/>
            <person name="Allen A.E."/>
            <person name="Bidle K."/>
            <person name="Borodovsky M."/>
            <person name="Bowler C."/>
            <person name="Brownlee C."/>
            <person name="Cock J.M."/>
            <person name="Elias M."/>
            <person name="Gladyshev V.N."/>
            <person name="Groth M."/>
            <person name="Guda C."/>
            <person name="Hadaegh A."/>
            <person name="Iglesias-Rodriguez M.D."/>
            <person name="Jenkins J."/>
            <person name="Jones B.M."/>
            <person name="Lawson T."/>
            <person name="Leese F."/>
            <person name="Lindquist E."/>
            <person name="Lobanov A."/>
            <person name="Lomsadze A."/>
            <person name="Malik S.B."/>
            <person name="Marsh M.E."/>
            <person name="Mackinder L."/>
            <person name="Mock T."/>
            <person name="Mueller-Roeber B."/>
            <person name="Pagarete A."/>
            <person name="Parker M."/>
            <person name="Probert I."/>
            <person name="Quesneville H."/>
            <person name="Raines C."/>
            <person name="Rensing S.A."/>
            <person name="Riano-Pachon D.M."/>
            <person name="Richier S."/>
            <person name="Rokitta S."/>
            <person name="Shiraiwa Y."/>
            <person name="Soanes D.M."/>
            <person name="van der Giezen M."/>
            <person name="Wahlund T.M."/>
            <person name="Williams B."/>
            <person name="Wilson W."/>
            <person name="Wolfe G."/>
            <person name="Wurch L.L."/>
        </authorList>
    </citation>
    <scope>NUCLEOTIDE SEQUENCE</scope>
</reference>
<dbReference type="GeneID" id="17282850"/>
<dbReference type="KEGG" id="ehx:EMIHUDRAFT_252046"/>
<dbReference type="AlphaFoldDB" id="A0A0D3KP95"/>
<dbReference type="HOGENOM" id="CLU_2241703_0_0_1"/>
<dbReference type="EnsemblProtists" id="EOD37580">
    <property type="protein sequence ID" value="EOD37580"/>
    <property type="gene ID" value="EMIHUDRAFT_252046"/>
</dbReference>
<protein>
    <recommendedName>
        <fullName evidence="2">SHOCT domain-containing protein</fullName>
    </recommendedName>
</protein>
<evidence type="ECO:0000259" key="2">
    <source>
        <dbReference type="Pfam" id="PF09851"/>
    </source>
</evidence>
<accession>A0A0D3KP95</accession>
<dbReference type="PaxDb" id="2903-EOD37580"/>
<sequence>MPRLIFKRVALDIPIKKDEGIAFAEAAEAGEESNQDQANELHPPSFEEATRNFPLGQPVSQAPNEIPTELELIRLHQFKVLLDGGAISQEEYEIAKQKLLSVLMS</sequence>
<keyword evidence="4" id="KW-1185">Reference proteome</keyword>
<dbReference type="Proteomes" id="UP000013827">
    <property type="component" value="Unassembled WGS sequence"/>
</dbReference>
<dbReference type="RefSeq" id="XP_005790009.1">
    <property type="nucleotide sequence ID" value="XM_005789952.1"/>
</dbReference>
<feature type="region of interest" description="Disordered" evidence="1">
    <location>
        <begin position="27"/>
        <end position="61"/>
    </location>
</feature>
<name>A0A0D3KP95_EMIH1</name>
<proteinExistence type="predicted"/>
<dbReference type="InterPro" id="IPR018649">
    <property type="entry name" value="SHOCT"/>
</dbReference>